<dbReference type="EMBL" id="UZAI01008735">
    <property type="protein sequence ID" value="VDP02895.1"/>
    <property type="molecule type" value="Genomic_DNA"/>
</dbReference>
<name>A0A183MA41_9TREM</name>
<evidence type="ECO:0000313" key="2">
    <source>
        <dbReference type="EMBL" id="VDP02895.1"/>
    </source>
</evidence>
<keyword evidence="3" id="KW-1185">Reference proteome</keyword>
<dbReference type="AlphaFoldDB" id="A0A183MA41"/>
<dbReference type="Proteomes" id="UP000277204">
    <property type="component" value="Unassembled WGS sequence"/>
</dbReference>
<evidence type="ECO:0000256" key="1">
    <source>
        <dbReference type="SAM" id="MobiDB-lite"/>
    </source>
</evidence>
<feature type="compositionally biased region" description="Low complexity" evidence="1">
    <location>
        <begin position="81"/>
        <end position="96"/>
    </location>
</feature>
<gene>
    <name evidence="2" type="ORF">SMRZ_LOCUS12916</name>
</gene>
<reference evidence="2 3" key="1">
    <citation type="submission" date="2018-11" db="EMBL/GenBank/DDBJ databases">
        <authorList>
            <consortium name="Pathogen Informatics"/>
        </authorList>
    </citation>
    <scope>NUCLEOTIDE SEQUENCE [LARGE SCALE GENOMIC DNA]</scope>
    <source>
        <strain evidence="2 3">Zambia</strain>
    </source>
</reference>
<protein>
    <submittedName>
        <fullName evidence="2">Uncharacterized protein</fullName>
    </submittedName>
</protein>
<proteinExistence type="predicted"/>
<feature type="region of interest" description="Disordered" evidence="1">
    <location>
        <begin position="69"/>
        <end position="120"/>
    </location>
</feature>
<accession>A0A183MA41</accession>
<organism evidence="2 3">
    <name type="scientific">Schistosoma margrebowiei</name>
    <dbReference type="NCBI Taxonomy" id="48269"/>
    <lineage>
        <taxon>Eukaryota</taxon>
        <taxon>Metazoa</taxon>
        <taxon>Spiralia</taxon>
        <taxon>Lophotrochozoa</taxon>
        <taxon>Platyhelminthes</taxon>
        <taxon>Trematoda</taxon>
        <taxon>Digenea</taxon>
        <taxon>Strigeidida</taxon>
        <taxon>Schistosomatoidea</taxon>
        <taxon>Schistosomatidae</taxon>
        <taxon>Schistosoma</taxon>
    </lineage>
</organism>
<evidence type="ECO:0000313" key="3">
    <source>
        <dbReference type="Proteomes" id="UP000277204"/>
    </source>
</evidence>
<sequence>MDHHNQQDESPCQYLMKSCDDVNEKEHNSNNKLVTDITITTGSNNNNSQSISNASSLELLPKFTDLEQSIPFDTDDDDDNNNNTKANNNNNNKSNKMIATRSVESSNCSPSSTCVTNQISNKTSTSNMQSVKYYHPHQLSNTKLKNSKFTNHFTTTTNNNVYGLEKTVVSPISNQFSSNKSTSIMNNQNDNGNKKNNPNIRNKIQVIL</sequence>
<feature type="compositionally biased region" description="Polar residues" evidence="1">
    <location>
        <begin position="102"/>
        <end position="120"/>
    </location>
</feature>